<dbReference type="RefSeq" id="WP_083600666.1">
    <property type="nucleotide sequence ID" value="NZ_FSRK01000001.1"/>
</dbReference>
<dbReference type="Proteomes" id="UP000185207">
    <property type="component" value="Unassembled WGS sequence"/>
</dbReference>
<name>A0A1N6FRZ1_9FLAO</name>
<proteinExistence type="predicted"/>
<evidence type="ECO:0000313" key="1">
    <source>
        <dbReference type="EMBL" id="SIN98004.1"/>
    </source>
</evidence>
<accession>A0A1N6FRZ1</accession>
<dbReference type="STRING" id="1416779.SAMN05444409_1441"/>
<gene>
    <name evidence="1" type="ORF">SAMN05444409_1441</name>
</gene>
<organism evidence="1 2">
    <name type="scientific">Epilithonimonas zeae</name>
    <dbReference type="NCBI Taxonomy" id="1416779"/>
    <lineage>
        <taxon>Bacteria</taxon>
        <taxon>Pseudomonadati</taxon>
        <taxon>Bacteroidota</taxon>
        <taxon>Flavobacteriia</taxon>
        <taxon>Flavobacteriales</taxon>
        <taxon>Weeksellaceae</taxon>
        <taxon>Chryseobacterium group</taxon>
        <taxon>Epilithonimonas</taxon>
    </lineage>
</organism>
<sequence length="136" mass="14482">MYKRFIAGLGGAIALTILHETVRKNCKNAPEINKVGEEALEKSLNQFDASVDSPDKLYAATLVGDVIGNGIYYAGAATNKAGLLSGLAMGVGTVLLPGKIGLDDTPVAENNQKKMMTIGYYIFGALVTKLIYDRIK</sequence>
<keyword evidence="2" id="KW-1185">Reference proteome</keyword>
<dbReference type="EMBL" id="FSRK01000001">
    <property type="protein sequence ID" value="SIN98004.1"/>
    <property type="molecule type" value="Genomic_DNA"/>
</dbReference>
<protein>
    <submittedName>
        <fullName evidence="1">Uncharacterized protein</fullName>
    </submittedName>
</protein>
<evidence type="ECO:0000313" key="2">
    <source>
        <dbReference type="Proteomes" id="UP000185207"/>
    </source>
</evidence>
<dbReference type="OrthoDB" id="677977at2"/>
<dbReference type="AlphaFoldDB" id="A0A1N6FRZ1"/>
<reference evidence="2" key="1">
    <citation type="submission" date="2016-11" db="EMBL/GenBank/DDBJ databases">
        <authorList>
            <person name="Varghese N."/>
            <person name="Submissions S."/>
        </authorList>
    </citation>
    <scope>NUCLEOTIDE SEQUENCE [LARGE SCALE GENOMIC DNA]</scope>
    <source>
        <strain evidence="2">DSM 27623</strain>
    </source>
</reference>